<dbReference type="InterPro" id="IPR007863">
    <property type="entry name" value="Peptidase_M16_C"/>
</dbReference>
<dbReference type="FunFam" id="3.30.830.10:FF:000008">
    <property type="entry name" value="Mitochondrial-processing peptidase subunit beta"/>
    <property type="match status" value="1"/>
</dbReference>
<comment type="similarity">
    <text evidence="2 3">Belongs to the peptidase M16 family.</text>
</comment>
<dbReference type="AlphaFoldDB" id="A0A831XEL4"/>
<dbReference type="InterPro" id="IPR011249">
    <property type="entry name" value="Metalloenz_LuxS/M16"/>
</dbReference>
<reference evidence="6" key="1">
    <citation type="journal article" date="2020" name="mSystems">
        <title>Genome- and Community-Level Interaction Insights into Carbon Utilization and Element Cycling Functions of Hydrothermarchaeota in Hydrothermal Sediment.</title>
        <authorList>
            <person name="Zhou Z."/>
            <person name="Liu Y."/>
            <person name="Xu W."/>
            <person name="Pan J."/>
            <person name="Luo Z.H."/>
            <person name="Li M."/>
        </authorList>
    </citation>
    <scope>NUCLEOTIDE SEQUENCE [LARGE SCALE GENOMIC DNA]</scope>
    <source>
        <strain evidence="6">SpSt-349</strain>
    </source>
</reference>
<dbReference type="InterPro" id="IPR050361">
    <property type="entry name" value="MPP/UQCRC_Complex"/>
</dbReference>
<feature type="domain" description="Peptidase M16 C-terminal" evidence="5">
    <location>
        <begin position="165"/>
        <end position="339"/>
    </location>
</feature>
<dbReference type="GO" id="GO:0006508">
    <property type="term" value="P:proteolysis"/>
    <property type="evidence" value="ECO:0007669"/>
    <property type="project" value="InterPro"/>
</dbReference>
<proteinExistence type="inferred from homology"/>
<protein>
    <submittedName>
        <fullName evidence="6">Insulinase family protein</fullName>
    </submittedName>
</protein>
<dbReference type="InterPro" id="IPR001431">
    <property type="entry name" value="Pept_M16_Zn_BS"/>
</dbReference>
<dbReference type="InterPro" id="IPR011765">
    <property type="entry name" value="Pept_M16_N"/>
</dbReference>
<dbReference type="PANTHER" id="PTHR11851">
    <property type="entry name" value="METALLOPROTEASE"/>
    <property type="match status" value="1"/>
</dbReference>
<organism evidence="6">
    <name type="scientific">Geobacter metallireducens</name>
    <dbReference type="NCBI Taxonomy" id="28232"/>
    <lineage>
        <taxon>Bacteria</taxon>
        <taxon>Pseudomonadati</taxon>
        <taxon>Thermodesulfobacteriota</taxon>
        <taxon>Desulfuromonadia</taxon>
        <taxon>Geobacterales</taxon>
        <taxon>Geobacteraceae</taxon>
        <taxon>Geobacter</taxon>
    </lineage>
</organism>
<dbReference type="Pfam" id="PF00675">
    <property type="entry name" value="Peptidase_M16"/>
    <property type="match status" value="1"/>
</dbReference>
<evidence type="ECO:0000256" key="1">
    <source>
        <dbReference type="ARBA" id="ARBA00001947"/>
    </source>
</evidence>
<dbReference type="Gene3D" id="3.30.830.10">
    <property type="entry name" value="Metalloenzyme, LuxS/M16 peptidase-like"/>
    <property type="match status" value="2"/>
</dbReference>
<evidence type="ECO:0000313" key="6">
    <source>
        <dbReference type="EMBL" id="HEN42357.1"/>
    </source>
</evidence>
<dbReference type="SUPFAM" id="SSF63411">
    <property type="entry name" value="LuxS/MPP-like metallohydrolase"/>
    <property type="match status" value="2"/>
</dbReference>
<dbReference type="GO" id="GO:0046872">
    <property type="term" value="F:metal ion binding"/>
    <property type="evidence" value="ECO:0007669"/>
    <property type="project" value="InterPro"/>
</dbReference>
<dbReference type="Pfam" id="PF05193">
    <property type="entry name" value="Peptidase_M16_C"/>
    <property type="match status" value="1"/>
</dbReference>
<accession>A0A831XEL4</accession>
<dbReference type="GO" id="GO:0004222">
    <property type="term" value="F:metalloendopeptidase activity"/>
    <property type="evidence" value="ECO:0007669"/>
    <property type="project" value="InterPro"/>
</dbReference>
<dbReference type="PROSITE" id="PS00143">
    <property type="entry name" value="INSULINASE"/>
    <property type="match status" value="1"/>
</dbReference>
<gene>
    <name evidence="6" type="ORF">ENQ87_08275</name>
</gene>
<evidence type="ECO:0000259" key="4">
    <source>
        <dbReference type="Pfam" id="PF00675"/>
    </source>
</evidence>
<sequence length="418" mass="46688">MVSKTILDNGVRVISEYMPHAHSVSIGIWVANGSRHERREDNGVAHFIEHLLFKGTLRRSALDIAREIDSVGGVLNAFTSREYVCYYAKVLDKNLPQAVDLLTDIFLNSTFDPDEIEKERKVVLQEICMLEDSPDDYVHDLFHRSFWRGHPLGMSILGSAESIGNLSRDAIVAHRDAMYRSEDIIVAVAGNVRHDELLKLIGGSFDGVPEGTGRDCCHLPVYGQKLEVVEKDLEQLHICLGTKSLPHNHPRRFDAYLMNTILGGSMSSRLFQEIRERLGLVYTVYSYVVSHTDAGSLVVYAGTSPDRLNNVLEITCTELRRLKSERVPSSELEAAREQLKGNILLSLESSDNRMTKLAKNEIYFGRYLSLAELTGGFDSVSADGIIELARDFFTAEYITLALTGKVSGQLPDLSRLAL</sequence>
<dbReference type="EMBL" id="DSOV01000038">
    <property type="protein sequence ID" value="HEN42357.1"/>
    <property type="molecule type" value="Genomic_DNA"/>
</dbReference>
<name>A0A831XEL4_GEOME</name>
<evidence type="ECO:0000256" key="2">
    <source>
        <dbReference type="ARBA" id="ARBA00007261"/>
    </source>
</evidence>
<comment type="caution">
    <text evidence="6">The sequence shown here is derived from an EMBL/GenBank/DDBJ whole genome shotgun (WGS) entry which is preliminary data.</text>
</comment>
<evidence type="ECO:0000259" key="5">
    <source>
        <dbReference type="Pfam" id="PF05193"/>
    </source>
</evidence>
<evidence type="ECO:0000256" key="3">
    <source>
        <dbReference type="RuleBase" id="RU004447"/>
    </source>
</evidence>
<feature type="domain" description="Peptidase M16 N-terminal" evidence="4">
    <location>
        <begin position="12"/>
        <end position="158"/>
    </location>
</feature>
<comment type="cofactor">
    <cofactor evidence="1">
        <name>Zn(2+)</name>
        <dbReference type="ChEBI" id="CHEBI:29105"/>
    </cofactor>
</comment>
<dbReference type="PANTHER" id="PTHR11851:SF49">
    <property type="entry name" value="MITOCHONDRIAL-PROCESSING PEPTIDASE SUBUNIT ALPHA"/>
    <property type="match status" value="1"/>
</dbReference>